<accession>A0A975IYC0</accession>
<evidence type="ECO:0000313" key="2">
    <source>
        <dbReference type="Proteomes" id="UP000676169"/>
    </source>
</evidence>
<reference evidence="1" key="1">
    <citation type="submission" date="2021-04" db="EMBL/GenBank/DDBJ databases">
        <title>Luteolibacter sp. 32A isolated from the skin of an Anderson's salamander (Ambystoma andersonii).</title>
        <authorList>
            <person name="Spergser J."/>
            <person name="Busse H.-J."/>
        </authorList>
    </citation>
    <scope>NUCLEOTIDE SEQUENCE</scope>
    <source>
        <strain evidence="1">32A</strain>
    </source>
</reference>
<gene>
    <name evidence="1" type="ORF">KBB96_14005</name>
</gene>
<dbReference type="SUPFAM" id="SSF52833">
    <property type="entry name" value="Thioredoxin-like"/>
    <property type="match status" value="1"/>
</dbReference>
<name>A0A975IYC0_9BACT</name>
<dbReference type="AlphaFoldDB" id="A0A975IYC0"/>
<dbReference type="InterPro" id="IPR036249">
    <property type="entry name" value="Thioredoxin-like_sf"/>
</dbReference>
<sequence length="119" mass="13114">MDDELRNAAKAAGVDKATRHIFLCATPTKPKCCDPVKGAESWEFLKRRLAELGQAAPGVLRTKADCLRVCLRGPIAVVYPEGVWYHSCTPEVLEEIVTRHLVGGKPVEEWRITTAPTSD</sequence>
<dbReference type="KEGG" id="lamb:KBB96_14005"/>
<dbReference type="EMBL" id="CP073100">
    <property type="protein sequence ID" value="QUE49979.1"/>
    <property type="molecule type" value="Genomic_DNA"/>
</dbReference>
<dbReference type="CDD" id="cd02980">
    <property type="entry name" value="TRX_Fd_family"/>
    <property type="match status" value="1"/>
</dbReference>
<organism evidence="1 2">
    <name type="scientific">Luteolibacter ambystomatis</name>
    <dbReference type="NCBI Taxonomy" id="2824561"/>
    <lineage>
        <taxon>Bacteria</taxon>
        <taxon>Pseudomonadati</taxon>
        <taxon>Verrucomicrobiota</taxon>
        <taxon>Verrucomicrobiia</taxon>
        <taxon>Verrucomicrobiales</taxon>
        <taxon>Verrucomicrobiaceae</taxon>
        <taxon>Luteolibacter</taxon>
    </lineage>
</organism>
<proteinExistence type="predicted"/>
<dbReference type="Gene3D" id="3.40.30.10">
    <property type="entry name" value="Glutaredoxin"/>
    <property type="match status" value="1"/>
</dbReference>
<protein>
    <submittedName>
        <fullName evidence="1">(2Fe-2S) ferredoxin domain-containing protein</fullName>
    </submittedName>
</protein>
<dbReference type="Proteomes" id="UP000676169">
    <property type="component" value="Chromosome"/>
</dbReference>
<dbReference type="RefSeq" id="WP_211630068.1">
    <property type="nucleotide sequence ID" value="NZ_CP073100.1"/>
</dbReference>
<evidence type="ECO:0000313" key="1">
    <source>
        <dbReference type="EMBL" id="QUE49979.1"/>
    </source>
</evidence>
<keyword evidence="2" id="KW-1185">Reference proteome</keyword>